<dbReference type="Gene3D" id="1.20.58.60">
    <property type="match status" value="1"/>
</dbReference>
<dbReference type="SUPFAM" id="SSF47473">
    <property type="entry name" value="EF-hand"/>
    <property type="match status" value="1"/>
</dbReference>
<keyword evidence="6" id="KW-0175">Coiled coil</keyword>
<evidence type="ECO:0000256" key="5">
    <source>
        <dbReference type="ARBA" id="ARBA00023212"/>
    </source>
</evidence>
<evidence type="ECO:0000313" key="10">
    <source>
        <dbReference type="Proteomes" id="UP000274429"/>
    </source>
</evidence>
<name>A0A0R3WN92_HYDTA</name>
<keyword evidence="4" id="KW-0106">Calcium</keyword>
<evidence type="ECO:0000256" key="4">
    <source>
        <dbReference type="ARBA" id="ARBA00022837"/>
    </source>
</evidence>
<dbReference type="InterPro" id="IPR011992">
    <property type="entry name" value="EF-hand-dom_pair"/>
</dbReference>
<evidence type="ECO:0000313" key="9">
    <source>
        <dbReference type="EMBL" id="VDM19274.1"/>
    </source>
</evidence>
<accession>A0A0R3WN92</accession>
<feature type="compositionally biased region" description="Basic and acidic residues" evidence="7">
    <location>
        <begin position="396"/>
        <end position="408"/>
    </location>
</feature>
<dbReference type="Proteomes" id="UP000274429">
    <property type="component" value="Unassembled WGS sequence"/>
</dbReference>
<dbReference type="Pfam" id="PF09068">
    <property type="entry name" value="EF-hand_2"/>
    <property type="match status" value="1"/>
</dbReference>
<evidence type="ECO:0000256" key="7">
    <source>
        <dbReference type="SAM" id="MobiDB-lite"/>
    </source>
</evidence>
<keyword evidence="10" id="KW-1185">Reference proteome</keyword>
<reference evidence="11" key="1">
    <citation type="submission" date="2017-02" db="UniProtKB">
        <authorList>
            <consortium name="WormBaseParasite"/>
        </authorList>
    </citation>
    <scope>IDENTIFICATION</scope>
</reference>
<dbReference type="PANTHER" id="PTHR12268">
    <property type="entry name" value="E3 UBIQUITIN-PROTEIN LIGASE KCMF1"/>
    <property type="match status" value="1"/>
</dbReference>
<feature type="compositionally biased region" description="Low complexity" evidence="7">
    <location>
        <begin position="350"/>
        <end position="366"/>
    </location>
</feature>
<keyword evidence="3" id="KW-0963">Cytoplasm</keyword>
<comment type="subcellular location">
    <subcellularLocation>
        <location evidence="1">Cell membrane</location>
        <location evidence="1">Sarcolemma</location>
        <topology evidence="1">Peripheral membrane protein</topology>
        <orientation evidence="1">Cytoplasmic side</orientation>
    </subcellularLocation>
    <subcellularLocation>
        <location evidence="2">Cytoplasm</location>
    </subcellularLocation>
</comment>
<evidence type="ECO:0000313" key="11">
    <source>
        <dbReference type="WBParaSite" id="TTAC_0000223001-mRNA-1"/>
    </source>
</evidence>
<feature type="region of interest" description="Disordered" evidence="7">
    <location>
        <begin position="328"/>
        <end position="378"/>
    </location>
</feature>
<evidence type="ECO:0000256" key="2">
    <source>
        <dbReference type="ARBA" id="ARBA00004496"/>
    </source>
</evidence>
<dbReference type="GO" id="GO:0005886">
    <property type="term" value="C:plasma membrane"/>
    <property type="evidence" value="ECO:0007669"/>
    <property type="project" value="TreeGrafter"/>
</dbReference>
<protein>
    <submittedName>
        <fullName evidence="11">EF-hand_2 domain-containing protein</fullName>
    </submittedName>
</protein>
<dbReference type="InterPro" id="IPR015153">
    <property type="entry name" value="EF-hand_dom_typ1"/>
</dbReference>
<feature type="domain" description="EF-hand" evidence="8">
    <location>
        <begin position="229"/>
        <end position="313"/>
    </location>
</feature>
<dbReference type="SUPFAM" id="SSF46966">
    <property type="entry name" value="Spectrin repeat"/>
    <property type="match status" value="1"/>
</dbReference>
<dbReference type="OrthoDB" id="10057795at2759"/>
<gene>
    <name evidence="9" type="ORF">TTAC_LOCUS2217</name>
</gene>
<evidence type="ECO:0000256" key="6">
    <source>
        <dbReference type="SAM" id="Coils"/>
    </source>
</evidence>
<reference evidence="9 10" key="2">
    <citation type="submission" date="2018-11" db="EMBL/GenBank/DDBJ databases">
        <authorList>
            <consortium name="Pathogen Informatics"/>
        </authorList>
    </citation>
    <scope>NUCLEOTIDE SEQUENCE [LARGE SCALE GENOMIC DNA]</scope>
</reference>
<evidence type="ECO:0000256" key="3">
    <source>
        <dbReference type="ARBA" id="ARBA00022490"/>
    </source>
</evidence>
<dbReference type="InterPro" id="IPR050774">
    <property type="entry name" value="KCMF1/Dystrophin"/>
</dbReference>
<dbReference type="AlphaFoldDB" id="A0A0R3WN92"/>
<proteinExistence type="predicted"/>
<feature type="compositionally biased region" description="Polar residues" evidence="7">
    <location>
        <begin position="332"/>
        <end position="349"/>
    </location>
</feature>
<feature type="compositionally biased region" description="Pro residues" evidence="7">
    <location>
        <begin position="433"/>
        <end position="445"/>
    </location>
</feature>
<organism evidence="11">
    <name type="scientific">Hydatigena taeniaeformis</name>
    <name type="common">Feline tapeworm</name>
    <name type="synonym">Taenia taeniaeformis</name>
    <dbReference type="NCBI Taxonomy" id="6205"/>
    <lineage>
        <taxon>Eukaryota</taxon>
        <taxon>Metazoa</taxon>
        <taxon>Spiralia</taxon>
        <taxon>Lophotrochozoa</taxon>
        <taxon>Platyhelminthes</taxon>
        <taxon>Cestoda</taxon>
        <taxon>Eucestoda</taxon>
        <taxon>Cyclophyllidea</taxon>
        <taxon>Taeniidae</taxon>
        <taxon>Hydatigera</taxon>
    </lineage>
</organism>
<evidence type="ECO:0000259" key="8">
    <source>
        <dbReference type="Pfam" id="PF09068"/>
    </source>
</evidence>
<dbReference type="STRING" id="6205.A0A0R3WN92"/>
<feature type="region of interest" description="Disordered" evidence="7">
    <location>
        <begin position="393"/>
        <end position="447"/>
    </location>
</feature>
<keyword evidence="5" id="KW-0206">Cytoskeleton</keyword>
<evidence type="ECO:0000256" key="1">
    <source>
        <dbReference type="ARBA" id="ARBA00004278"/>
    </source>
</evidence>
<sequence length="521" mass="57762">MSTKRVVRRIRRHLSYLDKHWTELNRSMLAYRQQLDRAFQKLTVFERVLDDAERELDAAQKVLMAQDPAYPTDERTLQILWDTFASVTHAIAGLDGQALCLSDDGTIISHVLISRLDGLKIGLERLRSEANEGMNRLPSVNGVDSGASPALVPVFQRTLRSPPQHLLNSDHLDAVTTNGSNAPIPRPKSPSECWLQAFRTGDIEPFSLPTYILYHATQETQWDHPLMIELLQRMDECNTIRFLAYRTAAKIRQLQLKLFFDQVPLNVATETFARHGLSSPLCSEGCDGRVMDVAQMVNCLTTLYCRVWDALASQPDVVKTIDTSAGMVRSGMPTQQSPTKSCTSDSTLAGTTGQQTSVTETTSLSESRPRSKKTPTHRSAIKCMSNVLCATSNKHSRGDESKSEKGSECPRQCPVNPTLETPPVNERECGPPGSVPPPRTQPPPSAFSRVEKLQTRLQLSDGREFVLPTCVDLALNLLLNSFDRIKERTGKDEMMEGCVPLLSYSPHSSPSVGFPPCSSSL</sequence>
<dbReference type="WBParaSite" id="TTAC_0000223001-mRNA-1">
    <property type="protein sequence ID" value="TTAC_0000223001-mRNA-1"/>
    <property type="gene ID" value="TTAC_0000223001"/>
</dbReference>
<dbReference type="PANTHER" id="PTHR12268:SF14">
    <property type="entry name" value="DYSTROPHIN-1"/>
    <property type="match status" value="1"/>
</dbReference>
<dbReference type="EMBL" id="UYWX01000859">
    <property type="protein sequence ID" value="VDM19274.1"/>
    <property type="molecule type" value="Genomic_DNA"/>
</dbReference>
<feature type="coiled-coil region" evidence="6">
    <location>
        <begin position="35"/>
        <end position="62"/>
    </location>
</feature>
<dbReference type="Gene3D" id="6.10.140.70">
    <property type="match status" value="1"/>
</dbReference>